<keyword evidence="3" id="KW-1185">Reference proteome</keyword>
<dbReference type="RefSeq" id="XP_050514046.1">
    <property type="nucleotide sequence ID" value="XM_050658089.1"/>
</dbReference>
<dbReference type="GeneID" id="126889615"/>
<sequence length="101" mass="11657">MFKWLVFLTVCSINVIDGTPVSIICEEAENKPEYLCWLDMNQVKLPKRSDEQLFSDILQPSVKRNSELSSALKMLYGQNNKRNPELSNALMSYMRNSNPKN</sequence>
<evidence type="ECO:0000313" key="2">
    <source>
        <dbReference type="EnsemblMetazoa" id="XP_050514046.1"/>
    </source>
</evidence>
<evidence type="ECO:0000313" key="3">
    <source>
        <dbReference type="Proteomes" id="UP001652700"/>
    </source>
</evidence>
<keyword evidence="1" id="KW-0732">Signal</keyword>
<evidence type="ECO:0000256" key="1">
    <source>
        <dbReference type="SAM" id="SignalP"/>
    </source>
</evidence>
<proteinExistence type="predicted"/>
<name>A0ABM5KV29_DIAVI</name>
<reference evidence="2" key="1">
    <citation type="submission" date="2025-05" db="UniProtKB">
        <authorList>
            <consortium name="EnsemblMetazoa"/>
        </authorList>
    </citation>
    <scope>IDENTIFICATION</scope>
</reference>
<accession>A0ABM5KV29</accession>
<organism evidence="2 3">
    <name type="scientific">Diabrotica virgifera virgifera</name>
    <name type="common">western corn rootworm</name>
    <dbReference type="NCBI Taxonomy" id="50390"/>
    <lineage>
        <taxon>Eukaryota</taxon>
        <taxon>Metazoa</taxon>
        <taxon>Ecdysozoa</taxon>
        <taxon>Arthropoda</taxon>
        <taxon>Hexapoda</taxon>
        <taxon>Insecta</taxon>
        <taxon>Pterygota</taxon>
        <taxon>Neoptera</taxon>
        <taxon>Endopterygota</taxon>
        <taxon>Coleoptera</taxon>
        <taxon>Polyphaga</taxon>
        <taxon>Cucujiformia</taxon>
        <taxon>Chrysomeloidea</taxon>
        <taxon>Chrysomelidae</taxon>
        <taxon>Galerucinae</taxon>
        <taxon>Diabroticina</taxon>
        <taxon>Diabroticites</taxon>
        <taxon>Diabrotica</taxon>
    </lineage>
</organism>
<feature type="signal peptide" evidence="1">
    <location>
        <begin position="1"/>
        <end position="18"/>
    </location>
</feature>
<protein>
    <submittedName>
        <fullName evidence="2">Uncharacterized protein</fullName>
    </submittedName>
</protein>
<dbReference type="Proteomes" id="UP001652700">
    <property type="component" value="Unplaced"/>
</dbReference>
<feature type="chain" id="PRO_5045074847" evidence="1">
    <location>
        <begin position="19"/>
        <end position="101"/>
    </location>
</feature>
<dbReference type="EnsemblMetazoa" id="XM_050658089.1">
    <property type="protein sequence ID" value="XP_050514046.1"/>
    <property type="gene ID" value="LOC126889615"/>
</dbReference>